<evidence type="ECO:0000259" key="2">
    <source>
        <dbReference type="Pfam" id="PF03184"/>
    </source>
</evidence>
<gene>
    <name evidence="3" type="primary">jg1082</name>
    <name evidence="3" type="ORF">PAEG_LOCUS5977</name>
</gene>
<dbReference type="PANTHER" id="PTHR19303:SF74">
    <property type="entry name" value="POGO TRANSPOSABLE ELEMENT WITH KRAB DOMAIN"/>
    <property type="match status" value="1"/>
</dbReference>
<dbReference type="PANTHER" id="PTHR19303">
    <property type="entry name" value="TRANSPOSON"/>
    <property type="match status" value="1"/>
</dbReference>
<dbReference type="InterPro" id="IPR004875">
    <property type="entry name" value="DDE_SF_endonuclease_dom"/>
</dbReference>
<evidence type="ECO:0000313" key="4">
    <source>
        <dbReference type="Proteomes" id="UP000838756"/>
    </source>
</evidence>
<dbReference type="Proteomes" id="UP000838756">
    <property type="component" value="Unassembled WGS sequence"/>
</dbReference>
<feature type="region of interest" description="Disordered" evidence="1">
    <location>
        <begin position="258"/>
        <end position="292"/>
    </location>
</feature>
<dbReference type="OrthoDB" id="6115549at2759"/>
<accession>A0A8S4QXC3</accession>
<dbReference type="Pfam" id="PF03184">
    <property type="entry name" value="DDE_1"/>
    <property type="match status" value="1"/>
</dbReference>
<protein>
    <submittedName>
        <fullName evidence="3">Jg1082 protein</fullName>
    </submittedName>
</protein>
<dbReference type="InterPro" id="IPR050863">
    <property type="entry name" value="CenT-Element_Derived"/>
</dbReference>
<organism evidence="3 4">
    <name type="scientific">Pararge aegeria aegeria</name>
    <dbReference type="NCBI Taxonomy" id="348720"/>
    <lineage>
        <taxon>Eukaryota</taxon>
        <taxon>Metazoa</taxon>
        <taxon>Ecdysozoa</taxon>
        <taxon>Arthropoda</taxon>
        <taxon>Hexapoda</taxon>
        <taxon>Insecta</taxon>
        <taxon>Pterygota</taxon>
        <taxon>Neoptera</taxon>
        <taxon>Endopterygota</taxon>
        <taxon>Lepidoptera</taxon>
        <taxon>Glossata</taxon>
        <taxon>Ditrysia</taxon>
        <taxon>Papilionoidea</taxon>
        <taxon>Nymphalidae</taxon>
        <taxon>Satyrinae</taxon>
        <taxon>Satyrini</taxon>
        <taxon>Parargina</taxon>
        <taxon>Pararge</taxon>
    </lineage>
</organism>
<evidence type="ECO:0000256" key="1">
    <source>
        <dbReference type="SAM" id="MobiDB-lite"/>
    </source>
</evidence>
<dbReference type="EMBL" id="CAKXAJ010019093">
    <property type="protein sequence ID" value="CAH2218130.1"/>
    <property type="molecule type" value="Genomic_DNA"/>
</dbReference>
<name>A0A8S4QXC3_9NEOP</name>
<keyword evidence="4" id="KW-1185">Reference proteome</keyword>
<feature type="compositionally biased region" description="Basic and acidic residues" evidence="1">
    <location>
        <begin position="258"/>
        <end position="279"/>
    </location>
</feature>
<proteinExistence type="predicted"/>
<dbReference type="GO" id="GO:0003677">
    <property type="term" value="F:DNA binding"/>
    <property type="evidence" value="ECO:0007669"/>
    <property type="project" value="TreeGrafter"/>
</dbReference>
<dbReference type="AlphaFoldDB" id="A0A8S4QXC3"/>
<feature type="domain" description="DDE-1" evidence="2">
    <location>
        <begin position="6"/>
        <end position="97"/>
    </location>
</feature>
<dbReference type="GO" id="GO:0005634">
    <property type="term" value="C:nucleus"/>
    <property type="evidence" value="ECO:0007669"/>
    <property type="project" value="TreeGrafter"/>
</dbReference>
<evidence type="ECO:0000313" key="3">
    <source>
        <dbReference type="EMBL" id="CAH2218130.1"/>
    </source>
</evidence>
<comment type="caution">
    <text evidence="3">The sequence shown here is derived from an EMBL/GenBank/DDBJ whole genome shotgun (WGS) entry which is preliminary data.</text>
</comment>
<reference evidence="3" key="1">
    <citation type="submission" date="2022-03" db="EMBL/GenBank/DDBJ databases">
        <authorList>
            <person name="Lindestad O."/>
        </authorList>
    </citation>
    <scope>NUCLEOTIDE SEQUENCE</scope>
</reference>
<sequence length="292" mass="32929">MVGAVSGSGWINESLFVDWLHHFISYAKPSKVDSILLILNNHESHISLDAFSLCKEHGIIMLTLPPHTSHKLQPLDLTYFGPIKTAYNQECENHMADRFGQPITQYDIVEMFTNSFNRCSNLENAASGFRSAGIYPLRPIEFDSIQPYISQNTPQATINPTQNIHKNTQPPDNQVTDFHQISDAHNHADITQVHSLEDLGVQASDTGSVNLQSDDTRTHAVSLSEIVELPIIRPKITKRKIRKKKSTILTSTLIKDQLEEKENRTRAKAEEIKKANEKNAKKRISNKKNGVQ</sequence>